<dbReference type="SUPFAM" id="SSF48239">
    <property type="entry name" value="Terpenoid cyclases/Protein prenyltransferases"/>
    <property type="match status" value="1"/>
</dbReference>
<reference evidence="12 13" key="1">
    <citation type="journal article" date="2021" name="G3 (Bethesda)">
        <title>Improved contiguity of the threespine stickleback genome using long-read sequencing.</title>
        <authorList>
            <person name="Nath S."/>
            <person name="Shaw D.E."/>
            <person name="White M.A."/>
        </authorList>
    </citation>
    <scope>NUCLEOTIDE SEQUENCE [LARGE SCALE GENOMIC DNA]</scope>
    <source>
        <strain evidence="12 13">Lake Benthic</strain>
    </source>
</reference>
<comment type="similarity">
    <text evidence="2">Belongs to the protease inhibitor I39 (alpha-2-macroglobulin) family.</text>
</comment>
<dbReference type="Gene3D" id="2.20.210.20">
    <property type="match status" value="1"/>
</dbReference>
<dbReference type="InterPro" id="IPR001134">
    <property type="entry name" value="Netrin_domain"/>
</dbReference>
<dbReference type="GO" id="GO:0004867">
    <property type="term" value="F:serine-type endopeptidase inhibitor activity"/>
    <property type="evidence" value="ECO:0007669"/>
    <property type="project" value="UniProtKB-KW"/>
</dbReference>
<keyword evidence="5" id="KW-0732">Signal</keyword>
<dbReference type="InterPro" id="IPR002890">
    <property type="entry name" value="MG2"/>
</dbReference>
<dbReference type="Pfam" id="PF01759">
    <property type="entry name" value="NTR"/>
    <property type="match status" value="1"/>
</dbReference>
<dbReference type="InterPro" id="IPR041425">
    <property type="entry name" value="C3/4/5_MG1"/>
</dbReference>
<dbReference type="PANTHER" id="PTHR11412:SF167">
    <property type="entry name" value="COMPLEMENT COMPONENT C3B, TANDEM DUPLICATE 1 ISOFORM X1-RELATED"/>
    <property type="match status" value="1"/>
</dbReference>
<accession>G3N4I5</accession>
<reference evidence="12" key="2">
    <citation type="submission" date="2025-08" db="UniProtKB">
        <authorList>
            <consortium name="Ensembl"/>
        </authorList>
    </citation>
    <scope>IDENTIFICATION</scope>
</reference>
<feature type="compositionally biased region" description="Acidic residues" evidence="9">
    <location>
        <begin position="765"/>
        <end position="779"/>
    </location>
</feature>
<evidence type="ECO:0000259" key="10">
    <source>
        <dbReference type="PROSITE" id="PS01178"/>
    </source>
</evidence>
<evidence type="ECO:0000256" key="3">
    <source>
        <dbReference type="ARBA" id="ARBA00022525"/>
    </source>
</evidence>
<dbReference type="Gene3D" id="2.60.40.690">
    <property type="entry name" value="Alpha-macroglobulin, receptor-binding domain"/>
    <property type="match status" value="1"/>
</dbReference>
<dbReference type="CDD" id="cd00017">
    <property type="entry name" value="ANATO"/>
    <property type="match status" value="1"/>
</dbReference>
<dbReference type="InterPro" id="IPR008993">
    <property type="entry name" value="TIMP-like_OB-fold"/>
</dbReference>
<dbReference type="SMART" id="SM01419">
    <property type="entry name" value="Thiol-ester_cl"/>
    <property type="match status" value="1"/>
</dbReference>
<dbReference type="Gene3D" id="2.60.40.1930">
    <property type="match status" value="3"/>
</dbReference>
<dbReference type="Pfam" id="PF17790">
    <property type="entry name" value="MG1"/>
    <property type="match status" value="1"/>
</dbReference>
<feature type="domain" description="Anaphylatoxin-like" evidence="10">
    <location>
        <begin position="663"/>
        <end position="698"/>
    </location>
</feature>
<dbReference type="Pfam" id="PF07677">
    <property type="entry name" value="A2M_recep"/>
    <property type="match status" value="1"/>
</dbReference>
<dbReference type="Bgee" id="ENSGACG00000000155">
    <property type="expression patterns" value="Expressed in liver and 9 other cell types or tissues"/>
</dbReference>
<dbReference type="InterPro" id="IPR013783">
    <property type="entry name" value="Ig-like_fold"/>
</dbReference>
<dbReference type="InterPro" id="IPR000020">
    <property type="entry name" value="Anaphylatoxin/fibulin"/>
</dbReference>
<dbReference type="Pfam" id="PF01821">
    <property type="entry name" value="ANATO"/>
    <property type="match status" value="1"/>
</dbReference>
<evidence type="ECO:0000256" key="8">
    <source>
        <dbReference type="ARBA" id="ARBA00023180"/>
    </source>
</evidence>
<dbReference type="OMA" id="CEERRDI"/>
<dbReference type="Proteomes" id="UP000007635">
    <property type="component" value="Unassembled WGS sequence"/>
</dbReference>
<dbReference type="Pfam" id="PF21308">
    <property type="entry name" value="C3_CUB2"/>
    <property type="match status" value="1"/>
</dbReference>
<dbReference type="GO" id="GO:0005615">
    <property type="term" value="C:extracellular space"/>
    <property type="evidence" value="ECO:0007669"/>
    <property type="project" value="InterPro"/>
</dbReference>
<dbReference type="SUPFAM" id="SSF49410">
    <property type="entry name" value="Alpha-macroglobulin receptor domain"/>
    <property type="match status" value="1"/>
</dbReference>
<keyword evidence="7" id="KW-1015">Disulfide bond</keyword>
<dbReference type="Gene3D" id="1.20.91.20">
    <property type="entry name" value="Anaphylotoxins (complement system)"/>
    <property type="match status" value="1"/>
</dbReference>
<dbReference type="PANTHER" id="PTHR11412">
    <property type="entry name" value="MACROGLOBULIN / COMPLEMENT"/>
    <property type="match status" value="1"/>
</dbReference>
<dbReference type="InterPro" id="IPR047565">
    <property type="entry name" value="Alpha-macroglob_thiol-ester_cl"/>
</dbReference>
<keyword evidence="4" id="KW-0646">Protease inhibitor</keyword>
<dbReference type="Pfam" id="PF00207">
    <property type="entry name" value="A2M"/>
    <property type="match status" value="1"/>
</dbReference>
<feature type="domain" description="NTR" evidence="11">
    <location>
        <begin position="1441"/>
        <end position="1587"/>
    </location>
</feature>
<dbReference type="SMART" id="SM01361">
    <property type="entry name" value="A2M_recep"/>
    <property type="match status" value="1"/>
</dbReference>
<name>G3N4I5_GASAC</name>
<dbReference type="SMART" id="SM00643">
    <property type="entry name" value="C345C"/>
    <property type="match status" value="1"/>
</dbReference>
<keyword evidence="3" id="KW-0964">Secreted</keyword>
<evidence type="ECO:0000256" key="4">
    <source>
        <dbReference type="ARBA" id="ARBA00022690"/>
    </source>
</evidence>
<dbReference type="Gene3D" id="6.20.50.160">
    <property type="match status" value="1"/>
</dbReference>
<comment type="subcellular location">
    <subcellularLocation>
        <location evidence="1">Secreted</location>
    </subcellularLocation>
</comment>
<proteinExistence type="inferred from homology"/>
<dbReference type="InterPro" id="IPR009048">
    <property type="entry name" value="A-macroglobulin_rcpt-bd"/>
</dbReference>
<evidence type="ECO:0000256" key="9">
    <source>
        <dbReference type="SAM" id="MobiDB-lite"/>
    </source>
</evidence>
<dbReference type="InterPro" id="IPR041555">
    <property type="entry name" value="MG3"/>
</dbReference>
<evidence type="ECO:0000256" key="1">
    <source>
        <dbReference type="ARBA" id="ARBA00004613"/>
    </source>
</evidence>
<dbReference type="PROSITE" id="PS01178">
    <property type="entry name" value="ANAPHYLATOXIN_2"/>
    <property type="match status" value="1"/>
</dbReference>
<keyword evidence="13" id="KW-1185">Reference proteome</keyword>
<evidence type="ECO:0000256" key="2">
    <source>
        <dbReference type="ARBA" id="ARBA00010952"/>
    </source>
</evidence>
<sequence>SRPLCGSTSPVTPRRFTLLAPDLLRTDSQENNYLQANGVSTPVSVTITVMDFRSRAIQVTHQGQQSLCLPSDGLNPEEKENKFVYLKVDFGGFHSEERVLMVSFHAGYIFIQTDKPIYNPGDTVRFRAFASSLSFKAFDSSVTIDVTNPDGVVVKQVSRVRPADGVLDDTLLLSEIVNEGKWTLTAKFDHRQQNTFTSEFEVKKYVLPAFNVTLTPKKSFLNLEDSELQVEISARYLYGEPVQGTAYVVFGVKINQEMRRLPSVKQVSNLDGGVVSLSMEEIKRVYPNVKSLVGNSVYVKASVLTKSGGDLVEAQKTGIKIVESPYVLSFKDIPKFFKPGLPFDLTIEVNHHDGSAARNVLVHFGLLKEPILVSSGSTRVAVDMPAGGGPQTITAETVQADLRPEQQAKHQVTVRPYAAFDPRQQNYLHISTPTNAASLGDRLPLKLTVAPANPTHRALVTQVTYLVLSKGKILVGERADVTGQQVTSVGLTVTPEMMPSFRFVAFYVIPWEGREEVVSDSIWVDVADSCVGGLKVGPADGVHRDYAPGKNFKFQVRGDPGSKVNLVAVDNAVYLLNRDRLTQRKIWGTVELGDMGCTRGGGRDATSVFSDAGLLYASSAGVRTQTRQVLQCPRSARRRRSAELLRRKAQLEDHYREQLQRRCCRDGLREIPMRYSCTRRSLYITEGWECMRAFRYCCATFRDQEFNTEIPTTVPPWTTAPPTTTTIHLERERVMERAHSPVLAARPEAELQLTHSNANKMAEKEAEDEEEEEEEEEEYLDETQVYLRYKFYESWLWTDVHLPDRAEADGDSRRPLKSTKKLAWKDLELPLPDSITEWGLLAVSASPHTGFCVAEPHNVKAWKRFFVDLKLPHSVARNEQVEIKAVVHNYGYDDVHVRESPHSSVLADSIDNSISEDSLASLIRMPGGCVEQNLASITLPLIASLYLERTNNWESVGVDRKAEALRYIRKGYQKQLAYRRSDGSYPPYRREGASTWITAYVVKVFSMAHSTTGIDEQQVCDPLLYLVHNKHRLPGGNFVEDNPVYDTTMTGGLRGDDPEVTLTSFVLIALSEAKQAGITCTGPNVEAVISETAEYLRRALGAAGRRPYTVAIASYALALLGEAQPFNPTPSLLRAAAAGGSHWLDTHNPLFTLEATGYALLALVKLGRLDEAAAPFKWLNSQRRRGGSFGSTQSTMVVLQALSEYLINKPPPGDLSLDVDVRLTGRKEIRYHFNPRTAYAARSSRLPANLDLEVEARGNGEGILEVVTFYNQLHEVDDKTSCKDFELLVTIEESSETPPADVEKSYQMSIRVRALGPTDVRMVVLDISLPTGFSPETSDLEKLSNSVDRYINHFQVVDNLSDRGSLIIHLFKVSHKEPEVLIFRLQQRFRVGLLQPSSVTVYEYYNPDHRCSHTYTPREDREELSQICRNDACRCAQGDCCVSRSDSENVPHQERETFACKTLHHVFKVKVLNVSQSYYDKYEMEITQVIKLGIEAGVEVGQRRLFMSHGGCRDGLVLNQGSQYLIMGPTEDQWNADADTGRSVYVLGKDTWVERWPSPTECSSTDGLSDKCRSLKDAATELSVNGCRL</sequence>
<evidence type="ECO:0000313" key="12">
    <source>
        <dbReference type="Ensembl" id="ENSGACP00000000205.2"/>
    </source>
</evidence>
<dbReference type="InterPro" id="IPR008930">
    <property type="entry name" value="Terpenoid_cyclase/PrenylTrfase"/>
</dbReference>
<dbReference type="SMART" id="SM00104">
    <property type="entry name" value="ANATO"/>
    <property type="match status" value="1"/>
</dbReference>
<evidence type="ECO:0000259" key="11">
    <source>
        <dbReference type="PROSITE" id="PS50189"/>
    </source>
</evidence>
<dbReference type="InterPro" id="IPR048848">
    <property type="entry name" value="C3_CUB2"/>
</dbReference>
<dbReference type="SMART" id="SM01360">
    <property type="entry name" value="A2M"/>
    <property type="match status" value="1"/>
</dbReference>
<dbReference type="GeneTree" id="ENSGT00940000154063"/>
<dbReference type="SUPFAM" id="SSF50242">
    <property type="entry name" value="TIMP-like"/>
    <property type="match status" value="1"/>
</dbReference>
<dbReference type="FunFam" id="2.60.40.1940:FF:000001">
    <property type="entry name" value="Complement component C3"/>
    <property type="match status" value="1"/>
</dbReference>
<evidence type="ECO:0000256" key="7">
    <source>
        <dbReference type="ARBA" id="ARBA00023157"/>
    </source>
</evidence>
<reference evidence="12" key="3">
    <citation type="submission" date="2025-09" db="UniProtKB">
        <authorList>
            <consortium name="Ensembl"/>
        </authorList>
    </citation>
    <scope>IDENTIFICATION</scope>
</reference>
<keyword evidence="8" id="KW-0325">Glycoprotein</keyword>
<dbReference type="FunFam" id="2.60.40.1930:FF:000001">
    <property type="entry name" value="CD109 isoform 3"/>
    <property type="match status" value="1"/>
</dbReference>
<dbReference type="PROSITE" id="PS50189">
    <property type="entry name" value="NTR"/>
    <property type="match status" value="1"/>
</dbReference>
<dbReference type="PROSITE" id="PS01177">
    <property type="entry name" value="ANAPHYLATOXIN_1"/>
    <property type="match status" value="1"/>
</dbReference>
<dbReference type="Pfam" id="PF07678">
    <property type="entry name" value="TED_complement"/>
    <property type="match status" value="1"/>
</dbReference>
<keyword evidence="6" id="KW-0722">Serine protease inhibitor</keyword>
<dbReference type="SMART" id="SM01359">
    <property type="entry name" value="A2M_N_2"/>
    <property type="match status" value="1"/>
</dbReference>
<dbReference type="Gene3D" id="2.40.50.120">
    <property type="match status" value="1"/>
</dbReference>
<feature type="region of interest" description="Disordered" evidence="9">
    <location>
        <begin position="752"/>
        <end position="779"/>
    </location>
</feature>
<dbReference type="Pfam" id="PF17791">
    <property type="entry name" value="MG3"/>
    <property type="match status" value="1"/>
</dbReference>
<evidence type="ECO:0008006" key="14">
    <source>
        <dbReference type="Google" id="ProtNLM"/>
    </source>
</evidence>
<dbReference type="Gene3D" id="2.60.40.10">
    <property type="entry name" value="Immunoglobulins"/>
    <property type="match status" value="2"/>
</dbReference>
<dbReference type="Ensembl" id="ENSGACT00000000205.2">
    <property type="protein sequence ID" value="ENSGACP00000000205.2"/>
    <property type="gene ID" value="ENSGACG00000036976.1"/>
</dbReference>
<dbReference type="Gene3D" id="1.50.10.20">
    <property type="match status" value="1"/>
</dbReference>
<dbReference type="InterPro" id="IPR018933">
    <property type="entry name" value="Netrin_module_non-TIMP"/>
</dbReference>
<dbReference type="Gene3D" id="2.20.130.20">
    <property type="match status" value="1"/>
</dbReference>
<organism evidence="12 13">
    <name type="scientific">Gasterosteus aculeatus aculeatus</name>
    <name type="common">three-spined stickleback</name>
    <dbReference type="NCBI Taxonomy" id="481459"/>
    <lineage>
        <taxon>Eukaryota</taxon>
        <taxon>Metazoa</taxon>
        <taxon>Chordata</taxon>
        <taxon>Craniata</taxon>
        <taxon>Vertebrata</taxon>
        <taxon>Euteleostomi</taxon>
        <taxon>Actinopterygii</taxon>
        <taxon>Neopterygii</taxon>
        <taxon>Teleostei</taxon>
        <taxon>Neoteleostei</taxon>
        <taxon>Acanthomorphata</taxon>
        <taxon>Eupercaria</taxon>
        <taxon>Perciformes</taxon>
        <taxon>Cottioidei</taxon>
        <taxon>Gasterosteales</taxon>
        <taxon>Gasterosteidae</taxon>
        <taxon>Gasterosteus</taxon>
    </lineage>
</organism>
<evidence type="ECO:0000256" key="5">
    <source>
        <dbReference type="ARBA" id="ARBA00022729"/>
    </source>
</evidence>
<dbReference type="Pfam" id="PF07703">
    <property type="entry name" value="A2M_BRD"/>
    <property type="match status" value="1"/>
</dbReference>
<dbReference type="InterPro" id="IPR040839">
    <property type="entry name" value="MG4"/>
</dbReference>
<protein>
    <recommendedName>
        <fullName evidence="14">Complement component c3b, tandem duplicate 2</fullName>
    </recommendedName>
</protein>
<dbReference type="CDD" id="cd02896">
    <property type="entry name" value="complement_C3_C4_C5"/>
    <property type="match status" value="1"/>
</dbReference>
<dbReference type="InterPro" id="IPR018081">
    <property type="entry name" value="Anaphylatoxin_comp_syst"/>
</dbReference>
<dbReference type="InterPro" id="IPR050473">
    <property type="entry name" value="A2M/Complement_sys"/>
</dbReference>
<dbReference type="InterPro" id="IPR001599">
    <property type="entry name" value="Macroglobln_a2"/>
</dbReference>
<evidence type="ECO:0000313" key="13">
    <source>
        <dbReference type="Proteomes" id="UP000007635"/>
    </source>
</evidence>
<dbReference type="InterPro" id="IPR011625">
    <property type="entry name" value="A2M_N_BRD"/>
</dbReference>
<dbReference type="Gene3D" id="2.60.40.1940">
    <property type="match status" value="1"/>
</dbReference>
<dbReference type="InterPro" id="IPR036595">
    <property type="entry name" value="A-macroglobulin_rcpt-bd_sf"/>
</dbReference>
<dbReference type="Pfam" id="PF01835">
    <property type="entry name" value="MG2"/>
    <property type="match status" value="1"/>
</dbReference>
<dbReference type="InterPro" id="IPR011626">
    <property type="entry name" value="Alpha-macroglobulin_TED"/>
</dbReference>
<evidence type="ECO:0000256" key="6">
    <source>
        <dbReference type="ARBA" id="ARBA00022900"/>
    </source>
</evidence>
<dbReference type="Pfam" id="PF17789">
    <property type="entry name" value="MG4"/>
    <property type="match status" value="1"/>
</dbReference>
<dbReference type="SUPFAM" id="SSF47686">
    <property type="entry name" value="Anaphylotoxins (complement system)"/>
    <property type="match status" value="1"/>
</dbReference>